<gene>
    <name evidence="2" type="ordered locus">Tery_0047</name>
</gene>
<dbReference type="RefSeq" id="WP_011609965.1">
    <property type="nucleotide sequence ID" value="NC_008312.1"/>
</dbReference>
<protein>
    <recommendedName>
        <fullName evidence="1">CHAT domain-containing protein</fullName>
    </recommendedName>
</protein>
<proteinExistence type="predicted"/>
<reference evidence="2" key="1">
    <citation type="submission" date="2006-06" db="EMBL/GenBank/DDBJ databases">
        <title>Complete sequence of Trichodesmium erythraeum IMS101.</title>
        <authorList>
            <consortium name="US DOE Joint Genome Institute"/>
            <person name="Copeland A."/>
            <person name="Lucas S."/>
            <person name="Lapidus A."/>
            <person name="Barry K."/>
            <person name="Detter J.C."/>
            <person name="Glavina del Rio T."/>
            <person name="Hammon N."/>
            <person name="Israni S."/>
            <person name="Dalin E."/>
            <person name="Tice H."/>
            <person name="Pitluck S."/>
            <person name="Kiss H."/>
            <person name="Munk A.C."/>
            <person name="Brettin T."/>
            <person name="Bruce D."/>
            <person name="Han C."/>
            <person name="Tapia R."/>
            <person name="Gilna P."/>
            <person name="Schmutz J."/>
            <person name="Larimer F."/>
            <person name="Land M."/>
            <person name="Hauser L."/>
            <person name="Kyrpides N."/>
            <person name="Kim E."/>
            <person name="Richardson P."/>
        </authorList>
    </citation>
    <scope>NUCLEOTIDE SEQUENCE [LARGE SCALE GENOMIC DNA]</scope>
    <source>
        <strain evidence="2">IMS101</strain>
    </source>
</reference>
<dbReference type="STRING" id="203124.Tery_0047"/>
<dbReference type="HOGENOM" id="CLU_557715_0_0_3"/>
<feature type="domain" description="CHAT" evidence="1">
    <location>
        <begin position="59"/>
        <end position="322"/>
    </location>
</feature>
<dbReference type="InterPro" id="IPR024983">
    <property type="entry name" value="CHAT_dom"/>
</dbReference>
<evidence type="ECO:0000259" key="1">
    <source>
        <dbReference type="Pfam" id="PF12770"/>
    </source>
</evidence>
<dbReference type="EMBL" id="CP000393">
    <property type="protein sequence ID" value="ABG49563.1"/>
    <property type="molecule type" value="Genomic_DNA"/>
</dbReference>
<name>Q11AB1_TRIEI</name>
<dbReference type="KEGG" id="ter:Tery_0047"/>
<dbReference type="OrthoDB" id="499447at2"/>
<evidence type="ECO:0000313" key="2">
    <source>
        <dbReference type="EMBL" id="ABG49563.1"/>
    </source>
</evidence>
<accession>Q11AB1</accession>
<dbReference type="eggNOG" id="COG4995">
    <property type="taxonomic scope" value="Bacteria"/>
</dbReference>
<organism evidence="2">
    <name type="scientific">Trichodesmium erythraeum (strain IMS101)</name>
    <dbReference type="NCBI Taxonomy" id="203124"/>
    <lineage>
        <taxon>Bacteria</taxon>
        <taxon>Bacillati</taxon>
        <taxon>Cyanobacteriota</taxon>
        <taxon>Cyanophyceae</taxon>
        <taxon>Oscillatoriophycideae</taxon>
        <taxon>Oscillatoriales</taxon>
        <taxon>Microcoleaceae</taxon>
        <taxon>Trichodesmium</taxon>
    </lineage>
</organism>
<dbReference type="Pfam" id="PF12770">
    <property type="entry name" value="CHAT"/>
    <property type="match status" value="1"/>
</dbReference>
<dbReference type="AlphaFoldDB" id="Q11AB1"/>
<sequence length="489" mass="54915">MQILHLNLKLKGDDSVEFRFYWDNLLEFQPVSRSLGEISDLIKKSEAEYYTYLPVDYTQTGQNLYKWLNGDKRDLDRVIHDGSSGEGIVLAIATFEGLSHLPWELLHNDEDFLVNSTPAIVPVRWVPNSGSMKVLTMDDKPKNEALSVAFMPASPHNKPKLDLVEEEISILKASQESPFSLEIEYSGCLNKLKGLINKHDKGFFDVLHLAGHAENSYLITETESGEAKYSSAEDIADALLFKNPQLIFLSACRTAYSRESSIPSMAESLVKNGFKAVLGWGDRVLDTSAIAAAEIFYQNLSSGSTVTQALAQTYRKLIETEKGWHLLRLYVKESLPGALVTASATLGRIPPHRKITTLPVKNCYYQLKQCVSILKQDSKKGVLILGKSNITSLFTDGLCERLPKSKIVKLDQQIDEYEFVNKLASELENSEQRNALRNAFQRGDKLKYPLRDLFKKRNETGLEPLDISKNTQTFILTIFSGAIATYEDS</sequence>